<organism evidence="1 2">
    <name type="scientific">Limnoraphis robusta CCNP1315</name>
    <dbReference type="NCBI Taxonomy" id="3110306"/>
    <lineage>
        <taxon>Bacteria</taxon>
        <taxon>Bacillati</taxon>
        <taxon>Cyanobacteriota</taxon>
        <taxon>Cyanophyceae</taxon>
        <taxon>Oscillatoriophycideae</taxon>
        <taxon>Oscillatoriales</taxon>
        <taxon>Sirenicapillariaceae</taxon>
        <taxon>Limnoraphis</taxon>
    </lineage>
</organism>
<dbReference type="SUPFAM" id="SSF49265">
    <property type="entry name" value="Fibronectin type III"/>
    <property type="match status" value="1"/>
</dbReference>
<sequence length="384" mass="43564">MKLQPFLVFLFTLALILVSFTLKNSSQPVYAAYERLPVGRVIETKGEVLIKRQNWSDYHPLFVGTELYANDQIKSQSQSKLTAICYENWETWNAPTDQISQPNEGCLQARTECVKTPEGCVPVDSTRSNHQILISDRVPYIISPRHTLLLNNKPIILRWNPVVGASRYTVMIKSPSESIWETEVSSNQVIYEAYTSLKPGVRYIAIVHADINVSSLDEESPFSQQDGLGMGFSILDELTQQEITTKTEQLTQKLSGEAKTLALVELYQKNKLNDEAIEQLESLIKENQKNAAIYHKLGELYQEIQLPLLAKESYLKAVELIADEDIAGMAEVQAALGQIYRTLGQKKEAVYWLTLAYNQYQQLGEQQRQTEIKQLVEQISQSTL</sequence>
<name>A0ABU5TTS6_9CYAN</name>
<comment type="caution">
    <text evidence="1">The sequence shown here is derived from an EMBL/GenBank/DDBJ whole genome shotgun (WGS) entry which is preliminary data.</text>
</comment>
<keyword evidence="2" id="KW-1185">Reference proteome</keyword>
<gene>
    <name evidence="1" type="ORF">VB854_04940</name>
</gene>
<evidence type="ECO:0000313" key="1">
    <source>
        <dbReference type="EMBL" id="MEA5518290.1"/>
    </source>
</evidence>
<protein>
    <recommendedName>
        <fullName evidence="3">Tetratricopeptide repeat protein</fullName>
    </recommendedName>
</protein>
<dbReference type="EMBL" id="JAYGHT010000008">
    <property type="protein sequence ID" value="MEA5518290.1"/>
    <property type="molecule type" value="Genomic_DNA"/>
</dbReference>
<dbReference type="Proteomes" id="UP001301728">
    <property type="component" value="Unassembled WGS sequence"/>
</dbReference>
<accession>A0ABU5TTS6</accession>
<dbReference type="InterPro" id="IPR019734">
    <property type="entry name" value="TPR_rpt"/>
</dbReference>
<dbReference type="InterPro" id="IPR011990">
    <property type="entry name" value="TPR-like_helical_dom_sf"/>
</dbReference>
<dbReference type="SUPFAM" id="SSF48452">
    <property type="entry name" value="TPR-like"/>
    <property type="match status" value="1"/>
</dbReference>
<dbReference type="InterPro" id="IPR036116">
    <property type="entry name" value="FN3_sf"/>
</dbReference>
<evidence type="ECO:0008006" key="3">
    <source>
        <dbReference type="Google" id="ProtNLM"/>
    </source>
</evidence>
<reference evidence="1 2" key="1">
    <citation type="submission" date="2023-12" db="EMBL/GenBank/DDBJ databases">
        <title>Baltic Sea Cyanobacteria.</title>
        <authorList>
            <person name="Delbaje E."/>
            <person name="Fewer D.P."/>
            <person name="Shishido T.K."/>
        </authorList>
    </citation>
    <scope>NUCLEOTIDE SEQUENCE [LARGE SCALE GENOMIC DNA]</scope>
    <source>
        <strain evidence="1 2">CCNP 1315</strain>
    </source>
</reference>
<evidence type="ECO:0000313" key="2">
    <source>
        <dbReference type="Proteomes" id="UP001301728"/>
    </source>
</evidence>
<dbReference type="RefSeq" id="WP_323273574.1">
    <property type="nucleotide sequence ID" value="NZ_JAYGHT010000008.1"/>
</dbReference>
<dbReference type="Pfam" id="PF13181">
    <property type="entry name" value="TPR_8"/>
    <property type="match status" value="2"/>
</dbReference>
<proteinExistence type="predicted"/>
<dbReference type="Gene3D" id="1.25.40.10">
    <property type="entry name" value="Tetratricopeptide repeat domain"/>
    <property type="match status" value="1"/>
</dbReference>